<sequence length="215" mass="22559">MDFSRYLERRWDDLLELAVQHAAVVTLSVLLATVIGVAVGVLTWRSDRAGTIAVSTAATLLTIPSLALLALLIPLLGLGWAPTVVALVIYSLLPIVRNTIAGLRSVDPAILESARGMGLTDRQVVARIQLPLAWPVIITGVRVSTQMLFAIATIAAYVAGPGLGNEILSGLARLGSANALNQAVAGTLGVVLLALLFDLAFVGLRRATTPRGLRV</sequence>
<proteinExistence type="inferred from homology"/>
<dbReference type="Pfam" id="PF00528">
    <property type="entry name" value="BPD_transp_1"/>
    <property type="match status" value="1"/>
</dbReference>
<dbReference type="EMBL" id="BAAAZP010000092">
    <property type="protein sequence ID" value="GAA3679764.1"/>
    <property type="molecule type" value="Genomic_DNA"/>
</dbReference>
<dbReference type="PANTHER" id="PTHR30177:SF4">
    <property type="entry name" value="OSMOPROTECTANT IMPORT PERMEASE PROTEIN OSMW"/>
    <property type="match status" value="1"/>
</dbReference>
<evidence type="ECO:0000256" key="2">
    <source>
        <dbReference type="ARBA" id="ARBA00022448"/>
    </source>
</evidence>
<dbReference type="CDD" id="cd06261">
    <property type="entry name" value="TM_PBP2"/>
    <property type="match status" value="1"/>
</dbReference>
<reference evidence="9" key="1">
    <citation type="journal article" date="2019" name="Int. J. Syst. Evol. Microbiol.">
        <title>The Global Catalogue of Microorganisms (GCM) 10K type strain sequencing project: providing services to taxonomists for standard genome sequencing and annotation.</title>
        <authorList>
            <consortium name="The Broad Institute Genomics Platform"/>
            <consortium name="The Broad Institute Genome Sequencing Center for Infectious Disease"/>
            <person name="Wu L."/>
            <person name="Ma J."/>
        </authorList>
    </citation>
    <scope>NUCLEOTIDE SEQUENCE [LARGE SCALE GENOMIC DNA]</scope>
    <source>
        <strain evidence="9">JCM 16904</strain>
    </source>
</reference>
<keyword evidence="4 6" id="KW-1133">Transmembrane helix</keyword>
<protein>
    <submittedName>
        <fullName evidence="8">ABC transporter permease</fullName>
    </submittedName>
</protein>
<name>A0ABP7C4P1_9ACTN</name>
<keyword evidence="5 6" id="KW-0472">Membrane</keyword>
<evidence type="ECO:0000313" key="8">
    <source>
        <dbReference type="EMBL" id="GAA3679764.1"/>
    </source>
</evidence>
<dbReference type="Proteomes" id="UP001500902">
    <property type="component" value="Unassembled WGS sequence"/>
</dbReference>
<evidence type="ECO:0000256" key="3">
    <source>
        <dbReference type="ARBA" id="ARBA00022692"/>
    </source>
</evidence>
<comment type="similarity">
    <text evidence="6">Belongs to the binding-protein-dependent transport system permease family.</text>
</comment>
<feature type="transmembrane region" description="Helical" evidence="6">
    <location>
        <begin position="51"/>
        <end position="73"/>
    </location>
</feature>
<evidence type="ECO:0000259" key="7">
    <source>
        <dbReference type="PROSITE" id="PS50928"/>
    </source>
</evidence>
<feature type="transmembrane region" description="Helical" evidence="6">
    <location>
        <begin position="79"/>
        <end position="96"/>
    </location>
</feature>
<comment type="subcellular location">
    <subcellularLocation>
        <location evidence="6">Cell membrane</location>
        <topology evidence="6">Multi-pass membrane protein</topology>
    </subcellularLocation>
    <subcellularLocation>
        <location evidence="1">Membrane</location>
        <topology evidence="1">Multi-pass membrane protein</topology>
    </subcellularLocation>
</comment>
<feature type="transmembrane region" description="Helical" evidence="6">
    <location>
        <begin position="132"/>
        <end position="159"/>
    </location>
</feature>
<organism evidence="8 9">
    <name type="scientific">Nonomuraea antimicrobica</name>
    <dbReference type="NCBI Taxonomy" id="561173"/>
    <lineage>
        <taxon>Bacteria</taxon>
        <taxon>Bacillati</taxon>
        <taxon>Actinomycetota</taxon>
        <taxon>Actinomycetes</taxon>
        <taxon>Streptosporangiales</taxon>
        <taxon>Streptosporangiaceae</taxon>
        <taxon>Nonomuraea</taxon>
    </lineage>
</organism>
<keyword evidence="2 6" id="KW-0813">Transport</keyword>
<dbReference type="Gene3D" id="1.10.3720.10">
    <property type="entry name" value="MetI-like"/>
    <property type="match status" value="1"/>
</dbReference>
<feature type="transmembrane region" description="Helical" evidence="6">
    <location>
        <begin position="179"/>
        <end position="204"/>
    </location>
</feature>
<dbReference type="RefSeq" id="WP_344882662.1">
    <property type="nucleotide sequence ID" value="NZ_BAAAZP010000092.1"/>
</dbReference>
<feature type="transmembrane region" description="Helical" evidence="6">
    <location>
        <begin position="20"/>
        <end position="44"/>
    </location>
</feature>
<dbReference type="InterPro" id="IPR035906">
    <property type="entry name" value="MetI-like_sf"/>
</dbReference>
<dbReference type="SUPFAM" id="SSF161098">
    <property type="entry name" value="MetI-like"/>
    <property type="match status" value="1"/>
</dbReference>
<comment type="caution">
    <text evidence="8">The sequence shown here is derived from an EMBL/GenBank/DDBJ whole genome shotgun (WGS) entry which is preliminary data.</text>
</comment>
<evidence type="ECO:0000313" key="9">
    <source>
        <dbReference type="Proteomes" id="UP001500902"/>
    </source>
</evidence>
<dbReference type="InterPro" id="IPR051204">
    <property type="entry name" value="ABC_transp_perm/SBD"/>
</dbReference>
<keyword evidence="3 6" id="KW-0812">Transmembrane</keyword>
<dbReference type="PANTHER" id="PTHR30177">
    <property type="entry name" value="GLYCINE BETAINE/L-PROLINE TRANSPORT SYSTEM PERMEASE PROTEIN PROW"/>
    <property type="match status" value="1"/>
</dbReference>
<evidence type="ECO:0000256" key="5">
    <source>
        <dbReference type="ARBA" id="ARBA00023136"/>
    </source>
</evidence>
<dbReference type="PROSITE" id="PS50928">
    <property type="entry name" value="ABC_TM1"/>
    <property type="match status" value="1"/>
</dbReference>
<dbReference type="InterPro" id="IPR000515">
    <property type="entry name" value="MetI-like"/>
</dbReference>
<feature type="domain" description="ABC transmembrane type-1" evidence="7">
    <location>
        <begin position="18"/>
        <end position="201"/>
    </location>
</feature>
<keyword evidence="9" id="KW-1185">Reference proteome</keyword>
<gene>
    <name evidence="8" type="ORF">GCM10022224_049930</name>
</gene>
<evidence type="ECO:0000256" key="4">
    <source>
        <dbReference type="ARBA" id="ARBA00022989"/>
    </source>
</evidence>
<accession>A0ABP7C4P1</accession>
<evidence type="ECO:0000256" key="6">
    <source>
        <dbReference type="RuleBase" id="RU363032"/>
    </source>
</evidence>
<evidence type="ECO:0000256" key="1">
    <source>
        <dbReference type="ARBA" id="ARBA00004141"/>
    </source>
</evidence>